<dbReference type="AlphaFoldDB" id="A0AAU9TR96"/>
<accession>A0AAU9TR96</accession>
<comment type="caution">
    <text evidence="1">The sequence shown here is derived from an EMBL/GenBank/DDBJ whole genome shotgun (WGS) entry which is preliminary data.</text>
</comment>
<dbReference type="Proteomes" id="UP001153954">
    <property type="component" value="Unassembled WGS sequence"/>
</dbReference>
<proteinExistence type="predicted"/>
<gene>
    <name evidence="1" type="ORF">EEDITHA_LOCUS5703</name>
</gene>
<sequence>MDTKNIKLSEGSEASVQNDEKVKKYGCWAKFKSFFEDRGFDLEFEYNDTTASVIKDNQSETEGYRKLDEIKSTGKKPEEIVNIDGELSGVIHFYEQFATLSDDPKEEVFDTKRRSTIRHRVSMRPSILLTNIAEETGDGEFNDVEEVRIFEQNNIKYL</sequence>
<reference evidence="1" key="1">
    <citation type="submission" date="2022-03" db="EMBL/GenBank/DDBJ databases">
        <authorList>
            <person name="Tunstrom K."/>
        </authorList>
    </citation>
    <scope>NUCLEOTIDE SEQUENCE</scope>
</reference>
<keyword evidence="2" id="KW-1185">Reference proteome</keyword>
<protein>
    <submittedName>
        <fullName evidence="1">Uncharacterized protein</fullName>
    </submittedName>
</protein>
<evidence type="ECO:0000313" key="2">
    <source>
        <dbReference type="Proteomes" id="UP001153954"/>
    </source>
</evidence>
<evidence type="ECO:0000313" key="1">
    <source>
        <dbReference type="EMBL" id="CAH2089671.1"/>
    </source>
</evidence>
<dbReference type="EMBL" id="CAKOGL010000008">
    <property type="protein sequence ID" value="CAH2089671.1"/>
    <property type="molecule type" value="Genomic_DNA"/>
</dbReference>
<name>A0AAU9TR96_EUPED</name>
<organism evidence="1 2">
    <name type="scientific">Euphydryas editha</name>
    <name type="common">Edith's checkerspot</name>
    <dbReference type="NCBI Taxonomy" id="104508"/>
    <lineage>
        <taxon>Eukaryota</taxon>
        <taxon>Metazoa</taxon>
        <taxon>Ecdysozoa</taxon>
        <taxon>Arthropoda</taxon>
        <taxon>Hexapoda</taxon>
        <taxon>Insecta</taxon>
        <taxon>Pterygota</taxon>
        <taxon>Neoptera</taxon>
        <taxon>Endopterygota</taxon>
        <taxon>Lepidoptera</taxon>
        <taxon>Glossata</taxon>
        <taxon>Ditrysia</taxon>
        <taxon>Papilionoidea</taxon>
        <taxon>Nymphalidae</taxon>
        <taxon>Nymphalinae</taxon>
        <taxon>Euphydryas</taxon>
    </lineage>
</organism>